<feature type="compositionally biased region" description="Basic and acidic residues" evidence="1">
    <location>
        <begin position="83"/>
        <end position="109"/>
    </location>
</feature>
<dbReference type="SUPFAM" id="SSF53300">
    <property type="entry name" value="vWA-like"/>
    <property type="match status" value="1"/>
</dbReference>
<feature type="region of interest" description="Disordered" evidence="1">
    <location>
        <begin position="946"/>
        <end position="997"/>
    </location>
</feature>
<feature type="compositionally biased region" description="Low complexity" evidence="1">
    <location>
        <begin position="1308"/>
        <end position="1321"/>
    </location>
</feature>
<gene>
    <name evidence="3" type="ORF">J0S82_000642</name>
</gene>
<feature type="domain" description="VIT" evidence="2">
    <location>
        <begin position="147"/>
        <end position="286"/>
    </location>
</feature>
<feature type="compositionally biased region" description="Basic residues" evidence="1">
    <location>
        <begin position="1217"/>
        <end position="1226"/>
    </location>
</feature>
<feature type="compositionally biased region" description="Polar residues" evidence="1">
    <location>
        <begin position="971"/>
        <end position="986"/>
    </location>
</feature>
<comment type="caution">
    <text evidence="3">The sequence shown here is derived from an EMBL/GenBank/DDBJ whole genome shotgun (WGS) entry which is preliminary data.</text>
</comment>
<feature type="compositionally biased region" description="Basic and acidic residues" evidence="1">
    <location>
        <begin position="1"/>
        <end position="10"/>
    </location>
</feature>
<feature type="region of interest" description="Disordered" evidence="1">
    <location>
        <begin position="1"/>
        <end position="31"/>
    </location>
</feature>
<dbReference type="Pfam" id="PF13757">
    <property type="entry name" value="VIT_2"/>
    <property type="match status" value="1"/>
</dbReference>
<evidence type="ECO:0000259" key="2">
    <source>
        <dbReference type="PROSITE" id="PS51468"/>
    </source>
</evidence>
<dbReference type="PANTHER" id="PTHR46299">
    <property type="entry name" value="VON WILLEBRAND FACTOR A DOMAIN-CONTAINING PROTEIN 5B2-RELATED"/>
    <property type="match status" value="1"/>
</dbReference>
<dbReference type="PANTHER" id="PTHR46299:SF2">
    <property type="entry name" value="VON WILLEBRAND FACTOR A DOMAIN-CONTAINING PROTEIN 5B2"/>
    <property type="match status" value="1"/>
</dbReference>
<sequence length="1425" mass="150359">MPHFLKDRKGGAQMPRPRIDPGLCGGGGGAAGRRPLHCSALSDLGRQGWCGGGAPPKRASGCGSLSRAAAAGGAGAGWGNGLCERRRDQHPQRRRPSADSERPQRESRARALQGPDPERPGGADAAPCTLLGSALLEDHTSTTSPRGTMPGLYCPSSWTALPLTDSWVRACANGPCLSLRARLTYHNPQLQPVDGVFVYPLAEAEVVSDFEAEAAGRRVSFQLQSRRRSQSACCLAMGPGLGASMPRRCAQGHLVLDLAQARSTLVLPTGLIAAAGTMTVTLRSSREMPSRPDGVLCMALPSVLTPLASPGPPGPPRPPGLCDDSPTSCFGVGSPQEEGQAWEEPAAPRDVFSGPARCPAPYTFSFEMLVTGPCLLAGLESPSHALRADAPPHANSAATICVTLAENHRCDRALEILLYPSEPHQPHLMLEAGSLSAAEYEAQVRARRDFQRLQRRDSDGDRQVWFLQRRFHKDILLNPVLVLSFCPDLRSKPGHLGTATRELLFLLDGSSMAYKACGGTVWAGLGFDHFFQPSFHTGLQEAGNLRSSSGLPHATLSGPPQDAIVLAVKSLPPQTLINLATVGTSVQPLFPESRPCSDDNVQLICESIESLQAVGGPPDVLAALDWALAQPQHKAHPRQLFLLTAASPTAAATHQTLELMRWHRGAARCFSFGLGPACHQLLQGLSTLSRGQARFLKPGERLQPMLVQALRKALEPALSDVSVDWFVPDAVEALLTPREIPALYPGDQLLGYCSLFRVDGFRPRPLGGQEPGWQSLGGSVFPSPEEAPSATSPGTEPTGTSEPPEVGTVSAELSSRWAAGDSERSADALTDPVTDPGPNPSSDTAIWRRIFQSSYIREQYVLTHCSASPEPGSGSTGSGESLGSQGPGSPEGSALQDPPSQQGCRSLAWGQPAGFCSCPLPPPPLAPIKPGALSAEVLGRRHRAALAGRSLSSPPGRVNPVSGRPRHPSLGTAQDGSGPESGQQLGQGLDDSANLLSPAPMDWDMLMDPSFLFTAVPPNGESAPPAVPPPPQAPRCHVVIRALCGEQPMCWEVGVGLETLWEPQDDGSQPLSALEREGSWDQAFHRLTAASVVRDNEQLALRGGAESTADRGHARRSWLRALQTSKVSSAPSCFTCPVAVDATTREVLPLALQGVAAVPLETITAMSGSTTGLQGGSFAGGQDQNSSKPALGDPTDPAGGPPHLLTQHPARLSLGHWKTRGPRSRRLCSPNLSQTSGHDYLPLVRLQEAPGSFRLDAPFSSAVHIPQERLCRASPFAVHRASLSPTSASSPWALLGPGVGQGDSATASCSPSPSSGSEGPGQVDSGRGSDTEASEVAEGPSGADLRSRTWATAVALAWLEHRCAAAFGEWELAAAKADCWLRAQHLPDGLDLVALKAAARGLFLLLRHWDQNLQLHLLCYSPANV</sequence>
<dbReference type="EMBL" id="JAGFMF010011690">
    <property type="protein sequence ID" value="KAG8516020.1"/>
    <property type="molecule type" value="Genomic_DNA"/>
</dbReference>
<organism evidence="3 4">
    <name type="scientific">Galemys pyrenaicus</name>
    <name type="common">Iberian desman</name>
    <name type="synonym">Pyrenean desman</name>
    <dbReference type="NCBI Taxonomy" id="202257"/>
    <lineage>
        <taxon>Eukaryota</taxon>
        <taxon>Metazoa</taxon>
        <taxon>Chordata</taxon>
        <taxon>Craniata</taxon>
        <taxon>Vertebrata</taxon>
        <taxon>Euteleostomi</taxon>
        <taxon>Mammalia</taxon>
        <taxon>Eutheria</taxon>
        <taxon>Laurasiatheria</taxon>
        <taxon>Eulipotyphla</taxon>
        <taxon>Talpidae</taxon>
        <taxon>Galemys</taxon>
    </lineage>
</organism>
<dbReference type="InterPro" id="IPR002035">
    <property type="entry name" value="VWF_A"/>
</dbReference>
<evidence type="ECO:0000313" key="3">
    <source>
        <dbReference type="EMBL" id="KAG8516020.1"/>
    </source>
</evidence>
<dbReference type="OrthoDB" id="1729737at2759"/>
<feature type="region of interest" description="Disordered" evidence="1">
    <location>
        <begin position="1171"/>
        <end position="1232"/>
    </location>
</feature>
<evidence type="ECO:0000256" key="1">
    <source>
        <dbReference type="SAM" id="MobiDB-lite"/>
    </source>
</evidence>
<evidence type="ECO:0000313" key="4">
    <source>
        <dbReference type="Proteomes" id="UP000700334"/>
    </source>
</evidence>
<accession>A0A8J6DQG9</accession>
<feature type="region of interest" description="Disordered" evidence="1">
    <location>
        <begin position="767"/>
        <end position="845"/>
    </location>
</feature>
<dbReference type="InterPro" id="IPR013694">
    <property type="entry name" value="VIT"/>
</dbReference>
<dbReference type="InterPro" id="IPR052627">
    <property type="entry name" value="VWA_domain-containing"/>
</dbReference>
<feature type="region of interest" description="Disordered" evidence="1">
    <location>
        <begin position="306"/>
        <end position="344"/>
    </location>
</feature>
<feature type="region of interest" description="Disordered" evidence="1">
    <location>
        <begin position="866"/>
        <end position="906"/>
    </location>
</feature>
<feature type="compositionally biased region" description="Low complexity" evidence="1">
    <location>
        <begin position="866"/>
        <end position="884"/>
    </location>
</feature>
<feature type="compositionally biased region" description="Low complexity" evidence="1">
    <location>
        <begin position="782"/>
        <end position="808"/>
    </location>
</feature>
<proteinExistence type="predicted"/>
<feature type="compositionally biased region" description="Pro residues" evidence="1">
    <location>
        <begin position="309"/>
        <end position="319"/>
    </location>
</feature>
<protein>
    <submittedName>
        <fullName evidence="3">von Willebrand factor A domain-containing protein 5B2</fullName>
    </submittedName>
</protein>
<dbReference type="PROSITE" id="PS51468">
    <property type="entry name" value="VIT"/>
    <property type="match status" value="1"/>
</dbReference>
<reference evidence="3" key="1">
    <citation type="journal article" date="2021" name="Evol. Appl.">
        <title>The genome of the Pyrenean desman and the effects of bottlenecks and inbreeding on the genomic landscape of an endangered species.</title>
        <authorList>
            <person name="Escoda L."/>
            <person name="Castresana J."/>
        </authorList>
    </citation>
    <scope>NUCLEOTIDE SEQUENCE</scope>
    <source>
        <strain evidence="3">IBE-C5619</strain>
    </source>
</reference>
<dbReference type="Proteomes" id="UP000700334">
    <property type="component" value="Unassembled WGS sequence"/>
</dbReference>
<dbReference type="Pfam" id="PF13768">
    <property type="entry name" value="VWA_3"/>
    <property type="match status" value="1"/>
</dbReference>
<keyword evidence="4" id="KW-1185">Reference proteome</keyword>
<dbReference type="InterPro" id="IPR036465">
    <property type="entry name" value="vWFA_dom_sf"/>
</dbReference>
<feature type="region of interest" description="Disordered" evidence="1">
    <location>
        <begin position="70"/>
        <end position="127"/>
    </location>
</feature>
<dbReference type="Gene3D" id="3.40.50.410">
    <property type="entry name" value="von Willebrand factor, type A domain"/>
    <property type="match status" value="1"/>
</dbReference>
<feature type="region of interest" description="Disordered" evidence="1">
    <location>
        <begin position="1286"/>
        <end position="1342"/>
    </location>
</feature>
<name>A0A8J6DQG9_GALPY</name>